<proteinExistence type="predicted"/>
<organism evidence="1 2">
    <name type="scientific">Shuttleworthella satelles DSM 14600</name>
    <dbReference type="NCBI Taxonomy" id="626523"/>
    <lineage>
        <taxon>Bacteria</taxon>
        <taxon>Bacillati</taxon>
        <taxon>Bacillota</taxon>
        <taxon>Clostridia</taxon>
        <taxon>Lachnospirales</taxon>
        <taxon>Lachnospiraceae</taxon>
        <taxon>Shuttleworthella</taxon>
    </lineage>
</organism>
<dbReference type="STRING" id="626523.GCWU000342_01492"/>
<comment type="caution">
    <text evidence="1">The sequence shown here is derived from an EMBL/GenBank/DDBJ whole genome shotgun (WGS) entry which is preliminary data.</text>
</comment>
<dbReference type="EMBL" id="ACIP02000003">
    <property type="protein sequence ID" value="EEP27947.1"/>
    <property type="molecule type" value="Genomic_DNA"/>
</dbReference>
<accession>C4GC05</accession>
<evidence type="ECO:0000313" key="2">
    <source>
        <dbReference type="Proteomes" id="UP000003494"/>
    </source>
</evidence>
<reference evidence="1" key="1">
    <citation type="submission" date="2009-04" db="EMBL/GenBank/DDBJ databases">
        <authorList>
            <person name="Weinstock G."/>
            <person name="Sodergren E."/>
            <person name="Clifton S."/>
            <person name="Fulton L."/>
            <person name="Fulton B."/>
            <person name="Courtney L."/>
            <person name="Fronick C."/>
            <person name="Harrison M."/>
            <person name="Strong C."/>
            <person name="Farmer C."/>
            <person name="Delahaunty K."/>
            <person name="Markovic C."/>
            <person name="Hall O."/>
            <person name="Minx P."/>
            <person name="Tomlinson C."/>
            <person name="Mitreva M."/>
            <person name="Nelson J."/>
            <person name="Hou S."/>
            <person name="Wollam A."/>
            <person name="Pepin K.H."/>
            <person name="Johnson M."/>
            <person name="Bhonagiri V."/>
            <person name="Nash W.E."/>
            <person name="Warren W."/>
            <person name="Chinwalla A."/>
            <person name="Mardis E.R."/>
            <person name="Wilson R.K."/>
        </authorList>
    </citation>
    <scope>NUCLEOTIDE SEQUENCE [LARGE SCALE GENOMIC DNA]</scope>
    <source>
        <strain evidence="1">DSM 14600</strain>
    </source>
</reference>
<protein>
    <submittedName>
        <fullName evidence="1">Uncharacterized protein</fullName>
    </submittedName>
</protein>
<keyword evidence="2" id="KW-1185">Reference proteome</keyword>
<dbReference type="Proteomes" id="UP000003494">
    <property type="component" value="Unassembled WGS sequence"/>
</dbReference>
<dbReference type="HOGENOM" id="CLU_2620105_0_0_9"/>
<sequence>MTCGCSRPVLARLIIDSRHCIPSAGEDIARAKGGIEDIHTFQAGRPELYGVETASTDNGYPGIQDFMEVKYTWLVSQV</sequence>
<dbReference type="AlphaFoldDB" id="C4GC05"/>
<evidence type="ECO:0000313" key="1">
    <source>
        <dbReference type="EMBL" id="EEP27947.1"/>
    </source>
</evidence>
<gene>
    <name evidence="1" type="ORF">GCWU000342_01492</name>
</gene>
<name>C4GC05_9FIRM</name>